<dbReference type="RefSeq" id="WP_244287016.1">
    <property type="nucleotide sequence ID" value="NZ_FOWC01000001.1"/>
</dbReference>
<feature type="chain" id="PRO_5011516038" description="ATP/GTP-binding protein" evidence="2">
    <location>
        <begin position="28"/>
        <end position="339"/>
    </location>
</feature>
<keyword evidence="2" id="KW-0732">Signal</keyword>
<evidence type="ECO:0000313" key="4">
    <source>
        <dbReference type="Proteomes" id="UP000199137"/>
    </source>
</evidence>
<feature type="signal peptide" evidence="2">
    <location>
        <begin position="1"/>
        <end position="27"/>
    </location>
</feature>
<organism evidence="3 4">
    <name type="scientific">Amycolatopsis rubida</name>
    <dbReference type="NCBI Taxonomy" id="112413"/>
    <lineage>
        <taxon>Bacteria</taxon>
        <taxon>Bacillati</taxon>
        <taxon>Actinomycetota</taxon>
        <taxon>Actinomycetes</taxon>
        <taxon>Pseudonocardiales</taxon>
        <taxon>Pseudonocardiaceae</taxon>
        <taxon>Amycolatopsis</taxon>
    </lineage>
</organism>
<feature type="region of interest" description="Disordered" evidence="1">
    <location>
        <begin position="49"/>
        <end position="94"/>
    </location>
</feature>
<feature type="region of interest" description="Disordered" evidence="1">
    <location>
        <begin position="268"/>
        <end position="294"/>
    </location>
</feature>
<accession>A0A1I5E1T1</accession>
<reference evidence="3 4" key="1">
    <citation type="submission" date="2016-10" db="EMBL/GenBank/DDBJ databases">
        <authorList>
            <person name="de Groot N.N."/>
        </authorList>
    </citation>
    <scope>NUCLEOTIDE SEQUENCE [LARGE SCALE GENOMIC DNA]</scope>
    <source>
        <strain evidence="3 4">DSM 44637</strain>
    </source>
</reference>
<name>A0A1I5E1T1_9PSEU</name>
<sequence length="339" mass="34779">MLTARRLGTLTIVTSAAMLASLTPALAGDWYGDVNCGKNSYAGCELGAGQRGGGKPAPRPGPRPGEPKSQAGAPDAPAPPPGDRIVGGDDNKADCSYVRSDYQPPANGVQTVSYHPRPSRSGGVQFVSLSRSRPEGMVLAQAPGQGGGWYVYQCSGQGMRDALYRAPVWIPDGQAPGAAPLPSPEELAEQARSQLRLPSPAIVSSPAGTQLVRLPTWLWLDRAMWQPQSATASVPAISVTATATPTSVSWAMGDGSTVTCTGPGTPFPAHGDPHASSPDCGHTYQRSSAGAPGERFPATATVSWRITWSGGGAAGTFPDMTTSAAASFRVAEAQALGTG</sequence>
<evidence type="ECO:0000256" key="2">
    <source>
        <dbReference type="SAM" id="SignalP"/>
    </source>
</evidence>
<gene>
    <name evidence="3" type="ORF">SAMN05421854_101450</name>
</gene>
<dbReference type="EMBL" id="FOWC01000001">
    <property type="protein sequence ID" value="SFO05448.1"/>
    <property type="molecule type" value="Genomic_DNA"/>
</dbReference>
<evidence type="ECO:0000256" key="1">
    <source>
        <dbReference type="SAM" id="MobiDB-lite"/>
    </source>
</evidence>
<proteinExistence type="predicted"/>
<dbReference type="Proteomes" id="UP000199137">
    <property type="component" value="Unassembled WGS sequence"/>
</dbReference>
<evidence type="ECO:0008006" key="5">
    <source>
        <dbReference type="Google" id="ProtNLM"/>
    </source>
</evidence>
<evidence type="ECO:0000313" key="3">
    <source>
        <dbReference type="EMBL" id="SFO05448.1"/>
    </source>
</evidence>
<dbReference type="AlphaFoldDB" id="A0A1I5E1T1"/>
<protein>
    <recommendedName>
        <fullName evidence="5">ATP/GTP-binding protein</fullName>
    </recommendedName>
</protein>
<dbReference type="STRING" id="112413.SAMN05421854_101450"/>